<dbReference type="Pfam" id="PF22975">
    <property type="entry name" value="EPS8_2nd"/>
    <property type="match status" value="1"/>
</dbReference>
<feature type="domain" description="EPS8 spectrin-like" evidence="4">
    <location>
        <begin position="458"/>
        <end position="616"/>
    </location>
</feature>
<feature type="compositionally biased region" description="Basic and acidic residues" evidence="1">
    <location>
        <begin position="434"/>
        <end position="447"/>
    </location>
</feature>
<dbReference type="InterPro" id="IPR041418">
    <property type="entry name" value="SAM_3"/>
</dbReference>
<comment type="caution">
    <text evidence="5">The sequence shown here is derived from an EMBL/GenBank/DDBJ whole genome shotgun (WGS) entry which is preliminary data.</text>
</comment>
<evidence type="ECO:0000259" key="2">
    <source>
        <dbReference type="Pfam" id="PF08416"/>
    </source>
</evidence>
<feature type="region of interest" description="Disordered" evidence="1">
    <location>
        <begin position="636"/>
        <end position="668"/>
    </location>
</feature>
<feature type="region of interest" description="Disordered" evidence="1">
    <location>
        <begin position="432"/>
        <end position="452"/>
    </location>
</feature>
<name>A0A2A4JL59_HELVI</name>
<dbReference type="STRING" id="7102.A0A2A4JL59"/>
<feature type="domain" description="SAM" evidence="3">
    <location>
        <begin position="874"/>
        <end position="935"/>
    </location>
</feature>
<accession>A0A2A4JL59</accession>
<dbReference type="InterPro" id="IPR033928">
    <property type="entry name" value="EPS8_PTB"/>
</dbReference>
<feature type="domain" description="PTB" evidence="2">
    <location>
        <begin position="202"/>
        <end position="331"/>
    </location>
</feature>
<dbReference type="CDD" id="cd01210">
    <property type="entry name" value="PTB_EPS8"/>
    <property type="match status" value="1"/>
</dbReference>
<dbReference type="EMBL" id="NWSH01001113">
    <property type="protein sequence ID" value="PCG72549.1"/>
    <property type="molecule type" value="Genomic_DNA"/>
</dbReference>
<dbReference type="Gene3D" id="1.10.150.50">
    <property type="entry name" value="Transcription Factor, Ets-1"/>
    <property type="match status" value="1"/>
</dbReference>
<dbReference type="InterPro" id="IPR011993">
    <property type="entry name" value="PH-like_dom_sf"/>
</dbReference>
<evidence type="ECO:0008006" key="6">
    <source>
        <dbReference type="Google" id="ProtNLM"/>
    </source>
</evidence>
<feature type="compositionally biased region" description="Pro residues" evidence="1">
    <location>
        <begin position="810"/>
        <end position="829"/>
    </location>
</feature>
<proteinExistence type="predicted"/>
<dbReference type="Gene3D" id="2.30.29.30">
    <property type="entry name" value="Pleckstrin-homology domain (PH domain)/Phosphotyrosine-binding domain (PTB)"/>
    <property type="match status" value="2"/>
</dbReference>
<feature type="compositionally biased region" description="Gly residues" evidence="1">
    <location>
        <begin position="793"/>
        <end position="803"/>
    </location>
</feature>
<protein>
    <recommendedName>
        <fullName evidence="6">SAM domain-containing protein</fullName>
    </recommendedName>
</protein>
<dbReference type="GO" id="GO:0007266">
    <property type="term" value="P:Rho protein signal transduction"/>
    <property type="evidence" value="ECO:0007669"/>
    <property type="project" value="TreeGrafter"/>
</dbReference>
<feature type="region of interest" description="Disordered" evidence="1">
    <location>
        <begin position="487"/>
        <end position="511"/>
    </location>
</feature>
<dbReference type="FunFam" id="2.30.29.30:FF:000289">
    <property type="entry name" value="Epidermal growth factor receptor kinase substrate 8"/>
    <property type="match status" value="1"/>
</dbReference>
<dbReference type="PANTHER" id="PTHR12287">
    <property type="entry name" value="EPIDERMAL GROWTH FACTOR RECEPTOR KINASE SUBSTRATE EPS8-RELATED PROTEIN"/>
    <property type="match status" value="1"/>
</dbReference>
<evidence type="ECO:0000313" key="5">
    <source>
        <dbReference type="EMBL" id="PCG72549.1"/>
    </source>
</evidence>
<dbReference type="InterPro" id="IPR013761">
    <property type="entry name" value="SAM/pointed_sf"/>
</dbReference>
<feature type="compositionally biased region" description="Polar residues" evidence="1">
    <location>
        <begin position="831"/>
        <end position="845"/>
    </location>
</feature>
<evidence type="ECO:0000259" key="3">
    <source>
        <dbReference type="Pfam" id="PF18016"/>
    </source>
</evidence>
<gene>
    <name evidence="5" type="ORF">B5V51_724</name>
</gene>
<dbReference type="GO" id="GO:0005886">
    <property type="term" value="C:plasma membrane"/>
    <property type="evidence" value="ECO:0007669"/>
    <property type="project" value="TreeGrafter"/>
</dbReference>
<dbReference type="Pfam" id="PF08416">
    <property type="entry name" value="PTB"/>
    <property type="match status" value="1"/>
</dbReference>
<feature type="region of interest" description="Disordered" evidence="1">
    <location>
        <begin position="692"/>
        <end position="724"/>
    </location>
</feature>
<feature type="region of interest" description="Disordered" evidence="1">
    <location>
        <begin position="770"/>
        <end position="847"/>
    </location>
</feature>
<dbReference type="InterPro" id="IPR039801">
    <property type="entry name" value="EPS8-like"/>
</dbReference>
<dbReference type="InterPro" id="IPR013625">
    <property type="entry name" value="PTB"/>
</dbReference>
<evidence type="ECO:0000259" key="4">
    <source>
        <dbReference type="Pfam" id="PF22975"/>
    </source>
</evidence>
<dbReference type="SUPFAM" id="SSF50729">
    <property type="entry name" value="PH domain-like"/>
    <property type="match status" value="2"/>
</dbReference>
<feature type="compositionally biased region" description="Basic and acidic residues" evidence="1">
    <location>
        <begin position="703"/>
        <end position="717"/>
    </location>
</feature>
<dbReference type="PANTHER" id="PTHR12287:SF23">
    <property type="entry name" value="AROUSER, ISOFORM A-RELATED"/>
    <property type="match status" value="1"/>
</dbReference>
<dbReference type="GO" id="GO:0003779">
    <property type="term" value="F:actin binding"/>
    <property type="evidence" value="ECO:0007669"/>
    <property type="project" value="TreeGrafter"/>
</dbReference>
<sequence length="966" mass="105725">MERFPASWVHSPTAFTSPEPAELYNNVLAFVVGAAAEGAGGAGAGGAGGAAPRRELHIFQCHDVSAQALVEELNALNGSSRALYVIGRLISREISRRSVELAPRMIYIKHKIALPVAAYSWYWRAAPAAPVSCVLYCAVLRASSYPRLLTRGFTSKALDSADKIVVQGSIMITGGACDCTAELLQEQRHSECECECEGDGTRHLATFTVTRETGIVYPADGMRRLLQLEKTNGIWSQKMQLCLEGQWVLVMDYETGSIMERFPASWVHSPTAFTSPEPAELYNNVLAFVVGAAAEGAGGAGAGGAGGAAPRRELHIFQCHDVSAQALVEELNALKGVSGGGAGEGGRDFIIERERERERENEGERPRRQPCAGLKELLNEWLERGADKCVICAIVAARGQSALSRGTSMARLYHTYTQQQWQAVLTQMSAQLGRSERAGSGGERDDASSTGSERLYEQDIAILNRCFDDIEKFIARLQHAAAAQRELERRRRSRGRRTGGAGAGEGMLALRTRPPPERDFVDVLQKFKLSFNLLARLRAHIHDPNAPELVHFLFTPLALIVDAAQDAADGRLPARVVQPLLTRDALNLLANCVTSKETELWHSLGDAWLIPREQWKTAIPPYQPVFMDGWSPDYQVDDQPLRRSSPRRSSGERGGEAGARGGDAYERYERDEPDLYAEQYAPYASRNMRAMGREDSGSAASSPDREPYRADRDEGAHRRARRVPRGAPTTHLLLVLLLHAVLVVLDDSRKWWKARNRRGVTAHVPHTIVAPAASPPASPHLYPNPIYTHYQEGAGGRGSGGSSPTGPAERSPPPPPPMPPPPPALPAEPPRTSTDTIKSTKSMMSSGGDLQEELKMVLPAIQQRKNKLDIKKTPDIFIDQKSNPDEVAAWLEAKGFSSGTRRALRMPGHQLFALTRAQLEQALGADEGKRLYSQILVQRNVSGYKTTSASELQSILRKAREKVEVS</sequence>
<dbReference type="GO" id="GO:0035023">
    <property type="term" value="P:regulation of Rho protein signal transduction"/>
    <property type="evidence" value="ECO:0007669"/>
    <property type="project" value="TreeGrafter"/>
</dbReference>
<dbReference type="AlphaFoldDB" id="A0A2A4JL59"/>
<reference evidence="5" key="1">
    <citation type="submission" date="2017-09" db="EMBL/GenBank/DDBJ databases">
        <title>Contemporary evolution of a Lepidopteran species, Heliothis virescens, in response to modern agricultural practices.</title>
        <authorList>
            <person name="Fritz M.L."/>
            <person name="Deyonke A.M."/>
            <person name="Papanicolaou A."/>
            <person name="Micinski S."/>
            <person name="Westbrook J."/>
            <person name="Gould F."/>
        </authorList>
    </citation>
    <scope>NUCLEOTIDE SEQUENCE [LARGE SCALE GENOMIC DNA]</scope>
    <source>
        <strain evidence="5">HvINT-</strain>
        <tissue evidence="5">Whole body</tissue>
    </source>
</reference>
<dbReference type="InterPro" id="IPR055093">
    <property type="entry name" value="EPS8_2nd"/>
</dbReference>
<evidence type="ECO:0000256" key="1">
    <source>
        <dbReference type="SAM" id="MobiDB-lite"/>
    </source>
</evidence>
<dbReference type="Pfam" id="PF18016">
    <property type="entry name" value="SAM_3"/>
    <property type="match status" value="1"/>
</dbReference>
<organism evidence="5">
    <name type="scientific">Heliothis virescens</name>
    <name type="common">Tobacco budworm moth</name>
    <dbReference type="NCBI Taxonomy" id="7102"/>
    <lineage>
        <taxon>Eukaryota</taxon>
        <taxon>Metazoa</taxon>
        <taxon>Ecdysozoa</taxon>
        <taxon>Arthropoda</taxon>
        <taxon>Hexapoda</taxon>
        <taxon>Insecta</taxon>
        <taxon>Pterygota</taxon>
        <taxon>Neoptera</taxon>
        <taxon>Endopterygota</taxon>
        <taxon>Lepidoptera</taxon>
        <taxon>Glossata</taxon>
        <taxon>Ditrysia</taxon>
        <taxon>Noctuoidea</taxon>
        <taxon>Noctuidae</taxon>
        <taxon>Heliothinae</taxon>
        <taxon>Heliothis</taxon>
    </lineage>
</organism>